<comment type="caution">
    <text evidence="2">The sequence shown here is derived from an EMBL/GenBank/DDBJ whole genome shotgun (WGS) entry which is preliminary data.</text>
</comment>
<evidence type="ECO:0000313" key="2">
    <source>
        <dbReference type="EMBL" id="MED6113504.1"/>
    </source>
</evidence>
<keyword evidence="3" id="KW-1185">Reference proteome</keyword>
<keyword evidence="1" id="KW-0812">Transmembrane</keyword>
<sequence>MIWKSAGIVKFHIRTRTSSATPTIVTMLASTIVKTSLDFFNGPRSKASYSSNGITLPQAPRSHKQSRISTPRILQHGGFLHSWVEEHLVEDRFVKYVVAGILGFVFLGLAGGIGFVVSVEVSFIGSVGYHATLGAVHNTVCRWVAIVGFHKNCGMP</sequence>
<organism evidence="2 3">
    <name type="scientific">Stylosanthes scabra</name>
    <dbReference type="NCBI Taxonomy" id="79078"/>
    <lineage>
        <taxon>Eukaryota</taxon>
        <taxon>Viridiplantae</taxon>
        <taxon>Streptophyta</taxon>
        <taxon>Embryophyta</taxon>
        <taxon>Tracheophyta</taxon>
        <taxon>Spermatophyta</taxon>
        <taxon>Magnoliopsida</taxon>
        <taxon>eudicotyledons</taxon>
        <taxon>Gunneridae</taxon>
        <taxon>Pentapetalae</taxon>
        <taxon>rosids</taxon>
        <taxon>fabids</taxon>
        <taxon>Fabales</taxon>
        <taxon>Fabaceae</taxon>
        <taxon>Papilionoideae</taxon>
        <taxon>50 kb inversion clade</taxon>
        <taxon>dalbergioids sensu lato</taxon>
        <taxon>Dalbergieae</taxon>
        <taxon>Pterocarpus clade</taxon>
        <taxon>Stylosanthes</taxon>
    </lineage>
</organism>
<accession>A0ABU6QP61</accession>
<evidence type="ECO:0000256" key="1">
    <source>
        <dbReference type="SAM" id="Phobius"/>
    </source>
</evidence>
<reference evidence="2 3" key="1">
    <citation type="journal article" date="2023" name="Plants (Basel)">
        <title>Bridging the Gap: Combining Genomics and Transcriptomics Approaches to Understand Stylosanthes scabra, an Orphan Legume from the Brazilian Caatinga.</title>
        <authorList>
            <person name="Ferreira-Neto J.R.C."/>
            <person name="da Silva M.D."/>
            <person name="Binneck E."/>
            <person name="de Melo N.F."/>
            <person name="da Silva R.H."/>
            <person name="de Melo A.L.T.M."/>
            <person name="Pandolfi V."/>
            <person name="Bustamante F.O."/>
            <person name="Brasileiro-Vidal A.C."/>
            <person name="Benko-Iseppon A.M."/>
        </authorList>
    </citation>
    <scope>NUCLEOTIDE SEQUENCE [LARGE SCALE GENOMIC DNA]</scope>
    <source>
        <tissue evidence="2">Leaves</tissue>
    </source>
</reference>
<dbReference type="EMBL" id="JASCZI010000825">
    <property type="protein sequence ID" value="MED6113504.1"/>
    <property type="molecule type" value="Genomic_DNA"/>
</dbReference>
<feature type="transmembrane region" description="Helical" evidence="1">
    <location>
        <begin position="96"/>
        <end position="117"/>
    </location>
</feature>
<proteinExistence type="predicted"/>
<evidence type="ECO:0000313" key="3">
    <source>
        <dbReference type="Proteomes" id="UP001341840"/>
    </source>
</evidence>
<keyword evidence="1" id="KW-0472">Membrane</keyword>
<dbReference type="Proteomes" id="UP001341840">
    <property type="component" value="Unassembled WGS sequence"/>
</dbReference>
<protein>
    <submittedName>
        <fullName evidence="2">Uncharacterized protein</fullName>
    </submittedName>
</protein>
<gene>
    <name evidence="2" type="ORF">PIB30_071417</name>
</gene>
<keyword evidence="1" id="KW-1133">Transmembrane helix</keyword>
<name>A0ABU6QP61_9FABA</name>